<dbReference type="InterPro" id="IPR001876">
    <property type="entry name" value="Znf_RanBP2"/>
</dbReference>
<dbReference type="Proteomes" id="UP000315471">
    <property type="component" value="Unassembled WGS sequence"/>
</dbReference>
<accession>A0A5C6E755</accession>
<keyword evidence="2" id="KW-0863">Zinc-finger</keyword>
<dbReference type="EMBL" id="SJPY01000002">
    <property type="protein sequence ID" value="TWU43767.1"/>
    <property type="molecule type" value="Genomic_DNA"/>
</dbReference>
<evidence type="ECO:0000256" key="1">
    <source>
        <dbReference type="ARBA" id="ARBA00022723"/>
    </source>
</evidence>
<evidence type="ECO:0000313" key="6">
    <source>
        <dbReference type="EMBL" id="TWU43767.1"/>
    </source>
</evidence>
<keyword evidence="7" id="KW-1185">Reference proteome</keyword>
<name>A0A5C6E755_9BACT</name>
<keyword evidence="4" id="KW-1133">Transmembrane helix</keyword>
<dbReference type="InterPro" id="IPR036443">
    <property type="entry name" value="Znf_RanBP2_sf"/>
</dbReference>
<evidence type="ECO:0000259" key="5">
    <source>
        <dbReference type="PROSITE" id="PS01358"/>
    </source>
</evidence>
<keyword evidence="3" id="KW-0862">Zinc</keyword>
<keyword evidence="4" id="KW-0812">Transmembrane</keyword>
<feature type="transmembrane region" description="Helical" evidence="4">
    <location>
        <begin position="6"/>
        <end position="29"/>
    </location>
</feature>
<evidence type="ECO:0000256" key="4">
    <source>
        <dbReference type="SAM" id="Phobius"/>
    </source>
</evidence>
<feature type="domain" description="RanBP2-type" evidence="5">
    <location>
        <begin position="159"/>
        <end position="178"/>
    </location>
</feature>
<keyword evidence="1" id="KW-0479">Metal-binding</keyword>
<evidence type="ECO:0000256" key="3">
    <source>
        <dbReference type="ARBA" id="ARBA00022833"/>
    </source>
</evidence>
<keyword evidence="4" id="KW-0472">Membrane</keyword>
<dbReference type="PROSITE" id="PS01358">
    <property type="entry name" value="ZF_RANBP2_1"/>
    <property type="match status" value="1"/>
</dbReference>
<evidence type="ECO:0000256" key="2">
    <source>
        <dbReference type="ARBA" id="ARBA00022771"/>
    </source>
</evidence>
<dbReference type="SUPFAM" id="SSF90209">
    <property type="entry name" value="Ran binding protein zinc finger-like"/>
    <property type="match status" value="1"/>
</dbReference>
<proteinExistence type="predicted"/>
<evidence type="ECO:0000313" key="7">
    <source>
        <dbReference type="Proteomes" id="UP000315471"/>
    </source>
</evidence>
<organism evidence="6 7">
    <name type="scientific">Novipirellula aureliae</name>
    <dbReference type="NCBI Taxonomy" id="2527966"/>
    <lineage>
        <taxon>Bacteria</taxon>
        <taxon>Pseudomonadati</taxon>
        <taxon>Planctomycetota</taxon>
        <taxon>Planctomycetia</taxon>
        <taxon>Pirellulales</taxon>
        <taxon>Pirellulaceae</taxon>
        <taxon>Novipirellula</taxon>
    </lineage>
</organism>
<dbReference type="AlphaFoldDB" id="A0A5C6E755"/>
<reference evidence="6 7" key="1">
    <citation type="submission" date="2019-02" db="EMBL/GenBank/DDBJ databases">
        <title>Deep-cultivation of Planctomycetes and their phenomic and genomic characterization uncovers novel biology.</title>
        <authorList>
            <person name="Wiegand S."/>
            <person name="Jogler M."/>
            <person name="Boedeker C."/>
            <person name="Pinto D."/>
            <person name="Vollmers J."/>
            <person name="Rivas-Marin E."/>
            <person name="Kohn T."/>
            <person name="Peeters S.H."/>
            <person name="Heuer A."/>
            <person name="Rast P."/>
            <person name="Oberbeckmann S."/>
            <person name="Bunk B."/>
            <person name="Jeske O."/>
            <person name="Meyerdierks A."/>
            <person name="Storesund J.E."/>
            <person name="Kallscheuer N."/>
            <person name="Luecker S."/>
            <person name="Lage O.M."/>
            <person name="Pohl T."/>
            <person name="Merkel B.J."/>
            <person name="Hornburger P."/>
            <person name="Mueller R.-W."/>
            <person name="Bruemmer F."/>
            <person name="Labrenz M."/>
            <person name="Spormann A.M."/>
            <person name="Op Den Camp H."/>
            <person name="Overmann J."/>
            <person name="Amann R."/>
            <person name="Jetten M.S.M."/>
            <person name="Mascher T."/>
            <person name="Medema M.H."/>
            <person name="Devos D.P."/>
            <person name="Kaster A.-K."/>
            <person name="Ovreas L."/>
            <person name="Rohde M."/>
            <person name="Galperin M.Y."/>
            <person name="Jogler C."/>
        </authorList>
    </citation>
    <scope>NUCLEOTIDE SEQUENCE [LARGE SCALE GENOMIC DNA]</scope>
    <source>
        <strain evidence="6 7">Q31b</strain>
    </source>
</reference>
<sequence length="185" mass="20750">MIPVPILMLGIPIVFLFMWCGISLLLSFLSGWSKLAGRYQCSSLPDCKAFHFRSGMIGAVKYNSCLTLSVTQQGLGLSVLIPFRIGHPTLLVPWSDFHQVQEKRTPLLGVRSMTAMLGTPPTVRVTLPVWLIDYVEVADGYELDQGRSFEFDSEFGPQWECEACGEHNDPTFDVCWQCQNANLCR</sequence>
<gene>
    <name evidence="6" type="ORF">Q31b_12970</name>
</gene>
<dbReference type="GO" id="GO:0008270">
    <property type="term" value="F:zinc ion binding"/>
    <property type="evidence" value="ECO:0007669"/>
    <property type="project" value="UniProtKB-KW"/>
</dbReference>
<protein>
    <recommendedName>
        <fullName evidence="5">RanBP2-type domain-containing protein</fullName>
    </recommendedName>
</protein>
<comment type="caution">
    <text evidence="6">The sequence shown here is derived from an EMBL/GenBank/DDBJ whole genome shotgun (WGS) entry which is preliminary data.</text>
</comment>